<dbReference type="PANTHER" id="PTHR47417">
    <property type="entry name" value="SMR DOMAIN-CONTAINING PROTEIN YPL199C"/>
    <property type="match status" value="1"/>
</dbReference>
<dbReference type="AlphaFoldDB" id="F8NT46"/>
<dbReference type="Pfam" id="PF01713">
    <property type="entry name" value="Smr"/>
    <property type="match status" value="1"/>
</dbReference>
<reference evidence="3" key="1">
    <citation type="submission" date="2011-04" db="EMBL/GenBank/DDBJ databases">
        <title>Evolution of plant cell wall degrading machinery underlies the functional diversity of forest fungi.</title>
        <authorList>
            <consortium name="US DOE Joint Genome Institute (JGI-PGF)"/>
            <person name="Eastwood D.C."/>
            <person name="Floudas D."/>
            <person name="Binder M."/>
            <person name="Majcherczyk A."/>
            <person name="Schneider P."/>
            <person name="Aerts A."/>
            <person name="Asiegbu F.O."/>
            <person name="Baker S.E."/>
            <person name="Barry K."/>
            <person name="Bendiksby M."/>
            <person name="Blumentritt M."/>
            <person name="Coutinho P.M."/>
            <person name="Cullen D."/>
            <person name="Cullen D."/>
            <person name="Gathman A."/>
            <person name="Goodell B."/>
            <person name="Henrissat B."/>
            <person name="Ihrmark K."/>
            <person name="Kauserud H."/>
            <person name="Kohler A."/>
            <person name="LaButti K."/>
            <person name="Lapidus A."/>
            <person name="Lavin J.L."/>
            <person name="Lee Y.-H."/>
            <person name="Lindquist E."/>
            <person name="Lilly W."/>
            <person name="Lucas S."/>
            <person name="Morin E."/>
            <person name="Murat C."/>
            <person name="Oguiza J.A."/>
            <person name="Park J."/>
            <person name="Pisabarro A.G."/>
            <person name="Riley R."/>
            <person name="Rosling A."/>
            <person name="Salamov A."/>
            <person name="Schmidt O."/>
            <person name="Schmutz J."/>
            <person name="Skrede I."/>
            <person name="Stenlid J."/>
            <person name="Wiebenga A."/>
            <person name="Xie X."/>
            <person name="Kues U."/>
            <person name="Hibbett D.S."/>
            <person name="Hoffmeister D."/>
            <person name="Hogberg N."/>
            <person name="Martin F."/>
            <person name="Grigoriev I.V."/>
            <person name="Watkinson S.C."/>
        </authorList>
    </citation>
    <scope>NUCLEOTIDE SEQUENCE</scope>
    <source>
        <strain evidence="3">S7.9</strain>
    </source>
</reference>
<dbReference type="InterPro" id="IPR013899">
    <property type="entry name" value="DUF1771"/>
</dbReference>
<organism>
    <name type="scientific">Serpula lacrymans var. lacrymans (strain S7.9)</name>
    <name type="common">Dry rot fungus</name>
    <dbReference type="NCBI Taxonomy" id="578457"/>
    <lineage>
        <taxon>Eukaryota</taxon>
        <taxon>Fungi</taxon>
        <taxon>Dikarya</taxon>
        <taxon>Basidiomycota</taxon>
        <taxon>Agaricomycotina</taxon>
        <taxon>Agaricomycetes</taxon>
        <taxon>Agaricomycetidae</taxon>
        <taxon>Boletales</taxon>
        <taxon>Coniophorineae</taxon>
        <taxon>Serpulaceae</taxon>
        <taxon>Serpula</taxon>
    </lineage>
</organism>
<dbReference type="InterPro" id="IPR002625">
    <property type="entry name" value="Smr_dom"/>
</dbReference>
<dbReference type="KEGG" id="sla:SERLADRAFT_465802"/>
<proteinExistence type="predicted"/>
<feature type="domain" description="Smr" evidence="2">
    <location>
        <begin position="128"/>
        <end position="204"/>
    </location>
</feature>
<feature type="region of interest" description="Disordered" evidence="1">
    <location>
        <begin position="1"/>
        <end position="36"/>
    </location>
</feature>
<evidence type="ECO:0000313" key="3">
    <source>
        <dbReference type="EMBL" id="EGO25519.1"/>
    </source>
</evidence>
<dbReference type="Proteomes" id="UP000008064">
    <property type="component" value="Unassembled WGS sequence"/>
</dbReference>
<dbReference type="GeneID" id="18818955"/>
<accession>F8NT46</accession>
<dbReference type="InterPro" id="IPR036063">
    <property type="entry name" value="Smr_dom_sf"/>
</dbReference>
<dbReference type="EMBL" id="GL945433">
    <property type="protein sequence ID" value="EGO25519.1"/>
    <property type="molecule type" value="Genomic_DNA"/>
</dbReference>
<evidence type="ECO:0000256" key="1">
    <source>
        <dbReference type="SAM" id="MobiDB-lite"/>
    </source>
</evidence>
<feature type="compositionally biased region" description="Basic and acidic residues" evidence="1">
    <location>
        <begin position="20"/>
        <end position="36"/>
    </location>
</feature>
<dbReference type="PROSITE" id="PS50828">
    <property type="entry name" value="SMR"/>
    <property type="match status" value="1"/>
</dbReference>
<dbReference type="PANTHER" id="PTHR47417:SF1">
    <property type="entry name" value="SMR DOMAIN-CONTAINING PROTEIN YPL199C"/>
    <property type="match status" value="1"/>
</dbReference>
<sequence length="237" mass="27163">MHHSEVREGEHSSHSGRHGHSYEARSEYEHEGAQHKYHQWHEHFEDSDQINMHNEHYVGLRSRANEEGDKMAQCFQESHEAYSNHDGALAKELSEKGKEHERNMERLNDEASEWIFKENNSDRKPGEIDLHGLFVKEAVVYTDRAIQVARQRGDSQIHLIVGKGLHSPQHIAKIKPAMEELMQKHQLLAEVDPHNAGVLIVHLDGQQREVETRGAVVGTDDIARRLQGEEDTGCTIM</sequence>
<name>F8NT46_SERL9</name>
<dbReference type="Gene3D" id="3.30.1370.110">
    <property type="match status" value="1"/>
</dbReference>
<dbReference type="InterPro" id="IPR053020">
    <property type="entry name" value="Smr_domain_protein"/>
</dbReference>
<dbReference type="SMART" id="SM01162">
    <property type="entry name" value="DUF1771"/>
    <property type="match status" value="1"/>
</dbReference>
<dbReference type="OrthoDB" id="3231855at2759"/>
<feature type="compositionally biased region" description="Basic and acidic residues" evidence="1">
    <location>
        <begin position="1"/>
        <end position="13"/>
    </location>
</feature>
<dbReference type="SUPFAM" id="SSF160443">
    <property type="entry name" value="SMR domain-like"/>
    <property type="match status" value="1"/>
</dbReference>
<dbReference type="HOGENOM" id="CLU_062475_0_1_1"/>
<dbReference type="RefSeq" id="XP_007317641.1">
    <property type="nucleotide sequence ID" value="XM_007317579.1"/>
</dbReference>
<gene>
    <name evidence="3" type="ORF">SERLADRAFT_465802</name>
</gene>
<protein>
    <recommendedName>
        <fullName evidence="2">Smr domain-containing protein</fullName>
    </recommendedName>
</protein>
<dbReference type="SMART" id="SM00463">
    <property type="entry name" value="SMR"/>
    <property type="match status" value="1"/>
</dbReference>
<dbReference type="Pfam" id="PF08590">
    <property type="entry name" value="DUF1771"/>
    <property type="match status" value="1"/>
</dbReference>
<evidence type="ECO:0000259" key="2">
    <source>
        <dbReference type="PROSITE" id="PS50828"/>
    </source>
</evidence>